<dbReference type="GO" id="GO:0006355">
    <property type="term" value="P:regulation of DNA-templated transcription"/>
    <property type="evidence" value="ECO:0007669"/>
    <property type="project" value="InterPro"/>
</dbReference>
<dbReference type="EMBL" id="BTGU01000033">
    <property type="protein sequence ID" value="GMN50204.1"/>
    <property type="molecule type" value="Genomic_DNA"/>
</dbReference>
<accession>A0AA88A6D7</accession>
<comment type="caution">
    <text evidence="2">The sequence shown here is derived from an EMBL/GenBank/DDBJ whole genome shotgun (WGS) entry which is preliminary data.</text>
</comment>
<protein>
    <recommendedName>
        <fullName evidence="4">Protein PEP-RELATED DEVELOPMENT ARRESTED 1, chloroplastic</fullName>
    </recommendedName>
</protein>
<evidence type="ECO:0000313" key="3">
    <source>
        <dbReference type="Proteomes" id="UP001187192"/>
    </source>
</evidence>
<reference evidence="2" key="1">
    <citation type="submission" date="2023-07" db="EMBL/GenBank/DDBJ databases">
        <title>draft genome sequence of fig (Ficus carica).</title>
        <authorList>
            <person name="Takahashi T."/>
            <person name="Nishimura K."/>
        </authorList>
    </citation>
    <scope>NUCLEOTIDE SEQUENCE</scope>
</reference>
<evidence type="ECO:0000256" key="1">
    <source>
        <dbReference type="SAM" id="MobiDB-lite"/>
    </source>
</evidence>
<gene>
    <name evidence="2" type="ORF">TIFTF001_019372</name>
</gene>
<keyword evidence="3" id="KW-1185">Reference proteome</keyword>
<dbReference type="PANTHER" id="PTHR37262:SF1">
    <property type="entry name" value="PROTEIN PEP-RELATED DEVELOPMENT ARRESTED 1, CHLOROPLASTIC"/>
    <property type="match status" value="1"/>
</dbReference>
<feature type="compositionally biased region" description="Low complexity" evidence="1">
    <location>
        <begin position="314"/>
        <end position="324"/>
    </location>
</feature>
<feature type="region of interest" description="Disordered" evidence="1">
    <location>
        <begin position="297"/>
        <end position="329"/>
    </location>
</feature>
<dbReference type="GO" id="GO:0042644">
    <property type="term" value="C:chloroplast nucleoid"/>
    <property type="evidence" value="ECO:0007669"/>
    <property type="project" value="InterPro"/>
</dbReference>
<organism evidence="2 3">
    <name type="scientific">Ficus carica</name>
    <name type="common">Common fig</name>
    <dbReference type="NCBI Taxonomy" id="3494"/>
    <lineage>
        <taxon>Eukaryota</taxon>
        <taxon>Viridiplantae</taxon>
        <taxon>Streptophyta</taxon>
        <taxon>Embryophyta</taxon>
        <taxon>Tracheophyta</taxon>
        <taxon>Spermatophyta</taxon>
        <taxon>Magnoliopsida</taxon>
        <taxon>eudicotyledons</taxon>
        <taxon>Gunneridae</taxon>
        <taxon>Pentapetalae</taxon>
        <taxon>rosids</taxon>
        <taxon>fabids</taxon>
        <taxon>Rosales</taxon>
        <taxon>Moraceae</taxon>
        <taxon>Ficeae</taxon>
        <taxon>Ficus</taxon>
    </lineage>
</organism>
<dbReference type="InterPro" id="IPR038961">
    <property type="entry name" value="PRDA1"/>
</dbReference>
<dbReference type="Proteomes" id="UP001187192">
    <property type="component" value="Unassembled WGS sequence"/>
</dbReference>
<proteinExistence type="predicted"/>
<dbReference type="PANTHER" id="PTHR37262">
    <property type="entry name" value="PROTEIN PEP-RELATED DEVELOPMENT ARRESTED 1, CHLOROPLASTIC"/>
    <property type="match status" value="1"/>
</dbReference>
<feature type="compositionally biased region" description="Basic and acidic residues" evidence="1">
    <location>
        <begin position="76"/>
        <end position="88"/>
    </location>
</feature>
<name>A0AA88A6D7_FICCA</name>
<dbReference type="AlphaFoldDB" id="A0AA88A6D7"/>
<sequence length="379" mass="41995">MLQNTLVFSTSSYPLPQSLFPTTSSPIPFHSFFSPTNSRQRHCLRLQWRPKKKRPVVGSAATYEVGGGYPDEELDAQDRRSEQRNEKLDPSKYEALLKGGEQVTSVLEEMIKLLEDMNMDEASEEVAVELAAQGVIGKRVDEMESGFMMALDYMIQLAENDQDDKVQVIGLLCRTPQKESRQELLRRVAAGGGVFKNESGTKVHIPGANLNEIANQADDLLETMETRPVVPDRKLLARLVLIREEARNMMGGGILDERNDRGLTTLPEAEVNFLTKLVALKPGRAVQEMIKNVMEGKDEGAENAGSEEERTTHGRISSGIKGRGSVTGRKPLPVRPGMFLETVSKVLGGIYAGNVPGITAQHLEWVHQKTLQVLEEIAF</sequence>
<evidence type="ECO:0008006" key="4">
    <source>
        <dbReference type="Google" id="ProtNLM"/>
    </source>
</evidence>
<evidence type="ECO:0000313" key="2">
    <source>
        <dbReference type="EMBL" id="GMN50204.1"/>
    </source>
</evidence>
<feature type="region of interest" description="Disordered" evidence="1">
    <location>
        <begin position="59"/>
        <end position="88"/>
    </location>
</feature>